<dbReference type="OrthoDB" id="1696709at2"/>
<dbReference type="AlphaFoldDB" id="A0A0K2JIY0"/>
<keyword evidence="2" id="KW-1185">Reference proteome</keyword>
<dbReference type="InterPro" id="IPR010064">
    <property type="entry name" value="HK97-gp10_tail"/>
</dbReference>
<sequence>MKKSNSVVDIFDFVADSIQQYTYDIQEQIKAEIKNVGEKMLAEIKITCPISNKHLTKRKHLKNYFVFKIKLTKDKIIGVIYATKQYQIIHLLEYGYINHWNNEKINPRPFLRNAYNKYIDEYIKKIENILKY</sequence>
<evidence type="ECO:0000313" key="1">
    <source>
        <dbReference type="EMBL" id="ALA98377.1"/>
    </source>
</evidence>
<dbReference type="PATRIC" id="fig|273035.7.peg.1875"/>
<evidence type="ECO:0000313" key="2">
    <source>
        <dbReference type="Proteomes" id="UP000062963"/>
    </source>
</evidence>
<accession>A0A0K2JIY0</accession>
<proteinExistence type="predicted"/>
<dbReference type="EMBL" id="CP010899">
    <property type="protein sequence ID" value="ALA98377.1"/>
    <property type="molecule type" value="Genomic_DNA"/>
</dbReference>
<name>A0A0K2JIY0_SPIKU</name>
<dbReference type="Pfam" id="PF04883">
    <property type="entry name" value="HK97-gp10_like"/>
    <property type="match status" value="1"/>
</dbReference>
<organism evidence="1 2">
    <name type="scientific">Spiroplasma kunkelii CR2-3x</name>
    <dbReference type="NCBI Taxonomy" id="273035"/>
    <lineage>
        <taxon>Bacteria</taxon>
        <taxon>Bacillati</taxon>
        <taxon>Mycoplasmatota</taxon>
        <taxon>Mollicutes</taxon>
        <taxon>Entomoplasmatales</taxon>
        <taxon>Spiroplasmataceae</taxon>
        <taxon>Spiroplasma</taxon>
    </lineage>
</organism>
<reference evidence="1 2" key="1">
    <citation type="journal article" date="2015" name="Genome Announc.">
        <title>Complete Genome Sequence of Spiroplasma kunkelii Strain CR2-3x, Causal Agent of Corn Stunt Disease in Zea mays L.</title>
        <authorList>
            <person name="Davis R.E."/>
            <person name="Shao J."/>
            <person name="Dally E.L."/>
            <person name="Zhao Y."/>
            <person name="Gasparich G.E."/>
            <person name="Gaynor B.J."/>
            <person name="Athey J.C."/>
            <person name="Harrison N.A."/>
            <person name="Donofrio N."/>
        </authorList>
    </citation>
    <scope>NUCLEOTIDE SEQUENCE [LARGE SCALE GENOMIC DNA]</scope>
    <source>
        <strain evidence="1 2">CR2-3x</strain>
    </source>
</reference>
<dbReference type="RefSeq" id="WP_053391412.1">
    <property type="nucleotide sequence ID" value="NZ_CP010899.1"/>
</dbReference>
<dbReference type="STRING" id="273035.SKUN_001519"/>
<dbReference type="Proteomes" id="UP000062963">
    <property type="component" value="Chromosome"/>
</dbReference>
<gene>
    <name evidence="1" type="ORF">SKUN_001519</name>
</gene>
<protein>
    <submittedName>
        <fullName evidence="1">Uncharacterized protein</fullName>
    </submittedName>
</protein>
<dbReference type="KEGG" id="skn:SKUN_001519"/>